<evidence type="ECO:0000256" key="2">
    <source>
        <dbReference type="ARBA" id="ARBA00012695"/>
    </source>
</evidence>
<protein>
    <recommendedName>
        <fullName evidence="2 5">Proline dehydrogenase</fullName>
        <ecNumber evidence="2 5">1.5.5.2</ecNumber>
    </recommendedName>
</protein>
<sequence>MAFLPRNGCLTRRFASSSRRTLCSHTPGRYASSPPAAAGHHSAKYGGVFDAPPPREGGSKKKTSPLSALPTSSLIRGLLINSISSKPWLLGPAVSVISFLSRPNRAFLFDVNRNKALAKVVKGTVYRQFCAGEDGNEVKQTIKSFERMGFHGTIMTYAKEIVFDSSTKVTHGLGAEENTDPAKAQCPLIEAWREGVCETIDMLGKNDQLAIKKHRITGAGPSITEALLAGKQLPKQMWAALLEVGNRCKRRGIRILIDAESYVYQGSILEVGLDLMREFNRDGQALVFSTYQAYLKSTTSAVAAHLETALKEQFTLGIKLVRGAYLAMEERSLIHDTKADTDEAYNTIAHGAVKRKFGRIGEEGPGKFPSVNLLLCSHNKESVFSTYALHQQRLRDGLPTVPVGFAQLQGMTDELSLGLLHVGDLEGTRPEVYKCSTWGTVTECLGYLTRRALENRDAAGRTMDEYVALKAEARRRIAAFFFLGSRPKGGLAPK</sequence>
<evidence type="ECO:0000256" key="1">
    <source>
        <dbReference type="ARBA" id="ARBA00005869"/>
    </source>
</evidence>
<evidence type="ECO:0000256" key="3">
    <source>
        <dbReference type="ARBA" id="ARBA00023002"/>
    </source>
</evidence>
<feature type="compositionally biased region" description="Low complexity" evidence="6">
    <location>
        <begin position="31"/>
        <end position="40"/>
    </location>
</feature>
<dbReference type="PANTHER" id="PTHR13914:SF0">
    <property type="entry name" value="PROLINE DEHYDROGENASE 1, MITOCHONDRIAL"/>
    <property type="match status" value="1"/>
</dbReference>
<gene>
    <name evidence="8" type="ORF">AAL_05173</name>
</gene>
<dbReference type="PANTHER" id="PTHR13914">
    <property type="entry name" value="PROLINE OXIDASE"/>
    <property type="match status" value="1"/>
</dbReference>
<reference evidence="8 9" key="1">
    <citation type="journal article" date="2016" name="Genome Biol. Evol.">
        <title>Divergent and convergent evolution of fungal pathogenicity.</title>
        <authorList>
            <person name="Shang Y."/>
            <person name="Xiao G."/>
            <person name="Zheng P."/>
            <person name="Cen K."/>
            <person name="Zhan S."/>
            <person name="Wang C."/>
        </authorList>
    </citation>
    <scope>NUCLEOTIDE SEQUENCE [LARGE SCALE GENOMIC DNA]</scope>
    <source>
        <strain evidence="8 9">RCEF 2490</strain>
    </source>
</reference>
<keyword evidence="3 5" id="KW-0560">Oxidoreductase</keyword>
<dbReference type="SUPFAM" id="SSF51730">
    <property type="entry name" value="FAD-linked oxidoreductase"/>
    <property type="match status" value="1"/>
</dbReference>
<keyword evidence="5" id="KW-0285">Flavoprotein</keyword>
<dbReference type="Pfam" id="PF01619">
    <property type="entry name" value="Pro_dh"/>
    <property type="match status" value="1"/>
</dbReference>
<dbReference type="AlphaFoldDB" id="A0A168AQF2"/>
<evidence type="ECO:0000256" key="4">
    <source>
        <dbReference type="ARBA" id="ARBA00023062"/>
    </source>
</evidence>
<proteinExistence type="inferred from homology"/>
<keyword evidence="5" id="KW-0274">FAD</keyword>
<dbReference type="GO" id="GO:0004657">
    <property type="term" value="F:proline dehydrogenase activity"/>
    <property type="evidence" value="ECO:0007669"/>
    <property type="project" value="UniProtKB-EC"/>
</dbReference>
<accession>A0A168AQF2</accession>
<dbReference type="InterPro" id="IPR029041">
    <property type="entry name" value="FAD-linked_oxidoreductase-like"/>
</dbReference>
<feature type="region of interest" description="Disordered" evidence="6">
    <location>
        <begin position="22"/>
        <end position="68"/>
    </location>
</feature>
<keyword evidence="4 5" id="KW-0642">Proline metabolism</keyword>
<dbReference type="Proteomes" id="UP000078544">
    <property type="component" value="Unassembled WGS sequence"/>
</dbReference>
<dbReference type="GO" id="GO:0010133">
    <property type="term" value="P:L-proline catabolic process to L-glutamate"/>
    <property type="evidence" value="ECO:0007669"/>
    <property type="project" value="TreeGrafter"/>
</dbReference>
<evidence type="ECO:0000313" key="9">
    <source>
        <dbReference type="Proteomes" id="UP000078544"/>
    </source>
</evidence>
<dbReference type="Gene3D" id="3.20.20.220">
    <property type="match status" value="1"/>
</dbReference>
<comment type="caution">
    <text evidence="8">The sequence shown here is derived from an EMBL/GenBank/DDBJ whole genome shotgun (WGS) entry which is preliminary data.</text>
</comment>
<name>A0A168AQF2_9HYPO</name>
<evidence type="ECO:0000256" key="5">
    <source>
        <dbReference type="RuleBase" id="RU364054"/>
    </source>
</evidence>
<keyword evidence="9" id="KW-1185">Reference proteome</keyword>
<evidence type="ECO:0000256" key="6">
    <source>
        <dbReference type="SAM" id="MobiDB-lite"/>
    </source>
</evidence>
<dbReference type="STRING" id="1081109.A0A168AQF2"/>
<dbReference type="EMBL" id="AZGY01000011">
    <property type="protein sequence ID" value="KZZ94206.1"/>
    <property type="molecule type" value="Genomic_DNA"/>
</dbReference>
<evidence type="ECO:0000259" key="7">
    <source>
        <dbReference type="Pfam" id="PF01619"/>
    </source>
</evidence>
<dbReference type="GO" id="GO:0005739">
    <property type="term" value="C:mitochondrion"/>
    <property type="evidence" value="ECO:0007669"/>
    <property type="project" value="TreeGrafter"/>
</dbReference>
<dbReference type="GO" id="GO:0071949">
    <property type="term" value="F:FAD binding"/>
    <property type="evidence" value="ECO:0007669"/>
    <property type="project" value="TreeGrafter"/>
</dbReference>
<dbReference type="InterPro" id="IPR002872">
    <property type="entry name" value="Proline_DH_dom"/>
</dbReference>
<comment type="function">
    <text evidence="5">Converts proline to delta-1-pyrroline-5-carboxylate.</text>
</comment>
<comment type="catalytic activity">
    <reaction evidence="5">
        <text>L-proline + a quinone = (S)-1-pyrroline-5-carboxylate + a quinol + H(+)</text>
        <dbReference type="Rhea" id="RHEA:23784"/>
        <dbReference type="ChEBI" id="CHEBI:15378"/>
        <dbReference type="ChEBI" id="CHEBI:17388"/>
        <dbReference type="ChEBI" id="CHEBI:24646"/>
        <dbReference type="ChEBI" id="CHEBI:60039"/>
        <dbReference type="ChEBI" id="CHEBI:132124"/>
        <dbReference type="EC" id="1.5.5.2"/>
    </reaction>
</comment>
<comment type="similarity">
    <text evidence="1 5">Belongs to the proline oxidase family.</text>
</comment>
<dbReference type="OrthoDB" id="5464at2759"/>
<dbReference type="InterPro" id="IPR015659">
    <property type="entry name" value="Proline_oxidase"/>
</dbReference>
<comment type="cofactor">
    <cofactor evidence="5">
        <name>FAD</name>
        <dbReference type="ChEBI" id="CHEBI:57692"/>
    </cofactor>
</comment>
<dbReference type="EC" id="1.5.5.2" evidence="2 5"/>
<feature type="domain" description="Proline dehydrogenase" evidence="7">
    <location>
        <begin position="191"/>
        <end position="462"/>
    </location>
</feature>
<evidence type="ECO:0000313" key="8">
    <source>
        <dbReference type="EMBL" id="KZZ94206.1"/>
    </source>
</evidence>
<organism evidence="8 9">
    <name type="scientific">Moelleriella libera RCEF 2490</name>
    <dbReference type="NCBI Taxonomy" id="1081109"/>
    <lineage>
        <taxon>Eukaryota</taxon>
        <taxon>Fungi</taxon>
        <taxon>Dikarya</taxon>
        <taxon>Ascomycota</taxon>
        <taxon>Pezizomycotina</taxon>
        <taxon>Sordariomycetes</taxon>
        <taxon>Hypocreomycetidae</taxon>
        <taxon>Hypocreales</taxon>
        <taxon>Clavicipitaceae</taxon>
        <taxon>Moelleriella</taxon>
    </lineage>
</organism>